<organism evidence="1 2">
    <name type="scientific">Limosilactobacillus reuteri</name>
    <name type="common">Lactobacillus reuteri</name>
    <dbReference type="NCBI Taxonomy" id="1598"/>
    <lineage>
        <taxon>Bacteria</taxon>
        <taxon>Bacillati</taxon>
        <taxon>Bacillota</taxon>
        <taxon>Bacilli</taxon>
        <taxon>Lactobacillales</taxon>
        <taxon>Lactobacillaceae</taxon>
        <taxon>Limosilactobacillus</taxon>
    </lineage>
</organism>
<evidence type="ECO:0000313" key="1">
    <source>
        <dbReference type="EMBL" id="OCX50042.1"/>
    </source>
</evidence>
<sequence length="349" mass="41423">MAHKEADELRMTMQQINSFYNNLRASGALKMAQELRSGGALYEKTTLLQNLNKTMVAPYQKIAKCVGPTVPKSALSDFANVTSVISGIPTKQISQIFPYRFQNNPNFFKQIAKQQSMYKEKMNLWNEYFEKAKHKVDQRYRALIPVINLLSKHGWVITPFFDADQLFQLKGKPAKYCIQYLTEYYSKDNYKYFYHEFDQLLDDFIDKDFDKGYLEQLKRMRKLVQEDFTNSNVLINTAVSILEFKYIEVIGSVDTGTILHRRDIDRYFNHHKNDQRSAFDYLRFYSLLKTLNKFMMYQNFNVGVEKTKFTRHSIQHGRFDPLRYENYDFIKVILLIVATRFCFDIYNLK</sequence>
<protein>
    <submittedName>
        <fullName evidence="1">Uncharacterized protein</fullName>
    </submittedName>
</protein>
<name>A0A1C2GEV8_LIMRT</name>
<dbReference type="Proteomes" id="UP000095141">
    <property type="component" value="Unassembled WGS sequence"/>
</dbReference>
<dbReference type="EMBL" id="MCNS01000001">
    <property type="protein sequence ID" value="OCX50042.1"/>
    <property type="molecule type" value="Genomic_DNA"/>
</dbReference>
<gene>
    <name evidence="1" type="ORF">BFD03_00515</name>
</gene>
<reference evidence="1 2" key="1">
    <citation type="submission" date="2016-08" db="EMBL/GenBank/DDBJ databases">
        <title>Probiotic bacterium isolated from chicken gut.</title>
        <authorList>
            <person name="Levy J.L."/>
            <person name="Hassan H.M."/>
            <person name="Mendoza M.A."/>
        </authorList>
    </citation>
    <scope>NUCLEOTIDE SEQUENCE [LARGE SCALE GENOMIC DNA]</scope>
    <source>
        <strain evidence="1 2">P43</strain>
    </source>
</reference>
<evidence type="ECO:0000313" key="2">
    <source>
        <dbReference type="Proteomes" id="UP000095141"/>
    </source>
</evidence>
<comment type="caution">
    <text evidence="1">The sequence shown here is derived from an EMBL/GenBank/DDBJ whole genome shotgun (WGS) entry which is preliminary data.</text>
</comment>
<accession>A0A1C2GEV8</accession>
<dbReference type="AlphaFoldDB" id="A0A1C2GEV8"/>
<proteinExistence type="predicted"/>
<dbReference type="RefSeq" id="WP_066035296.1">
    <property type="nucleotide sequence ID" value="NZ_CP136906.1"/>
</dbReference>